<protein>
    <submittedName>
        <fullName evidence="1">Uncharacterized protein</fullName>
    </submittedName>
</protein>
<reference evidence="1 2" key="2">
    <citation type="submission" date="2024-03" db="EMBL/GenBank/DDBJ databases">
        <title>The Genome Sequence of Enterococcus sp. DIV1094.</title>
        <authorList>
            <consortium name="The Broad Institute Genomics Platform"/>
            <consortium name="The Broad Institute Microbial Omics Core"/>
            <consortium name="The Broad Institute Genomic Center for Infectious Diseases"/>
            <person name="Earl A."/>
            <person name="Manson A."/>
            <person name="Gilmore M."/>
            <person name="Schwartman J."/>
            <person name="Shea T."/>
            <person name="Abouelleil A."/>
            <person name="Cao P."/>
            <person name="Chapman S."/>
            <person name="Cusick C."/>
            <person name="Young S."/>
            <person name="Neafsey D."/>
            <person name="Nusbaum C."/>
            <person name="Birren B."/>
        </authorList>
    </citation>
    <scope>NUCLEOTIDE SEQUENCE [LARGE SCALE GENOMIC DNA]</scope>
    <source>
        <strain evidence="1 2">DIV1094</strain>
    </source>
</reference>
<dbReference type="EMBL" id="CP147250">
    <property type="protein sequence ID" value="WYJ80691.1"/>
    <property type="molecule type" value="Genomic_DNA"/>
</dbReference>
<keyword evidence="2" id="KW-1185">Reference proteome</keyword>
<dbReference type="Proteomes" id="UP000664360">
    <property type="component" value="Chromosome"/>
</dbReference>
<name>A0ABZ2T1W3_9ENTE</name>
<sequence>MIANNYHYYNGSPWMNKNINEYLASNVYHLNLRFFINKHNIFFVLSSLVEFQ</sequence>
<organism evidence="1 2">
    <name type="scientific">Candidatus Enterococcus mangumiae</name>
    <dbReference type="NCBI Taxonomy" id="2230878"/>
    <lineage>
        <taxon>Bacteria</taxon>
        <taxon>Bacillati</taxon>
        <taxon>Bacillota</taxon>
        <taxon>Bacilli</taxon>
        <taxon>Lactobacillales</taxon>
        <taxon>Enterococcaceae</taxon>
        <taxon>Enterococcus</taxon>
    </lineage>
</organism>
<evidence type="ECO:0000313" key="1">
    <source>
        <dbReference type="EMBL" id="WYJ80691.1"/>
    </source>
</evidence>
<reference evidence="1 2" key="1">
    <citation type="submission" date="2021-03" db="EMBL/GenBank/DDBJ databases">
        <authorList>
            <person name="Gilmore M.S."/>
            <person name="Schwartzman J."/>
            <person name="Van Tyne D."/>
            <person name="Martin M."/>
            <person name="Earl A.M."/>
            <person name="Manson A.L."/>
            <person name="Straub T."/>
            <person name="Salamzade R."/>
            <person name="Saavedra J."/>
            <person name="Lebreton F."/>
            <person name="Prichula J."/>
            <person name="Schaufler K."/>
            <person name="Gaca A."/>
            <person name="Sgardioli B."/>
            <person name="Wagenaar J."/>
            <person name="Strong T."/>
        </authorList>
    </citation>
    <scope>NUCLEOTIDE SEQUENCE [LARGE SCALE GENOMIC DNA]</scope>
    <source>
        <strain evidence="1 2">DIV1094</strain>
    </source>
</reference>
<gene>
    <name evidence="1" type="ORF">DOK79_002274</name>
</gene>
<accession>A0ABZ2T1W3</accession>
<evidence type="ECO:0000313" key="2">
    <source>
        <dbReference type="Proteomes" id="UP000664360"/>
    </source>
</evidence>
<proteinExistence type="predicted"/>